<gene>
    <name evidence="2" type="primary">tmcAL</name>
    <name evidence="3" type="ORF">HW270_07990</name>
</gene>
<comment type="similarity">
    <text evidence="2">Belongs to the TmcAL family.</text>
</comment>
<feature type="binding site" evidence="2">
    <location>
        <position position="203"/>
    </location>
    <ligand>
        <name>ATP</name>
        <dbReference type="ChEBI" id="CHEBI:30616"/>
    </ligand>
</feature>
<feature type="binding site" evidence="2">
    <location>
        <position position="174"/>
    </location>
    <ligand>
        <name>ATP</name>
        <dbReference type="ChEBI" id="CHEBI:30616"/>
    </ligand>
</feature>
<keyword evidence="3" id="KW-0808">Transferase</keyword>
<dbReference type="Proteomes" id="UP000526307">
    <property type="component" value="Unassembled WGS sequence"/>
</dbReference>
<evidence type="ECO:0000313" key="3">
    <source>
        <dbReference type="EMBL" id="NWO23988.1"/>
    </source>
</evidence>
<keyword evidence="2" id="KW-0820">tRNA-binding</keyword>
<comment type="function">
    <text evidence="2">Catalyzes the formation of N(4)-acetylcytidine (ac(4)C) at the wobble position of elongator tRNA(Met), using acetate and ATP as substrates. First activates an acetate ion to form acetyladenylate (Ac-AMP) and then transfers the acetyl group to tRNA to form ac(4)C34.</text>
</comment>
<keyword evidence="2" id="KW-0963">Cytoplasm</keyword>
<keyword evidence="2" id="KW-0436">Ligase</keyword>
<dbReference type="GO" id="GO:0006400">
    <property type="term" value="P:tRNA modification"/>
    <property type="evidence" value="ECO:0007669"/>
    <property type="project" value="UniProtKB-UniRule"/>
</dbReference>
<dbReference type="GO" id="GO:0005524">
    <property type="term" value="F:ATP binding"/>
    <property type="evidence" value="ECO:0007669"/>
    <property type="project" value="UniProtKB-KW"/>
</dbReference>
<dbReference type="GO" id="GO:0000049">
    <property type="term" value="F:tRNA binding"/>
    <property type="evidence" value="ECO:0007669"/>
    <property type="project" value="UniProtKB-KW"/>
</dbReference>
<keyword evidence="4" id="KW-1185">Reference proteome</keyword>
<dbReference type="InterPro" id="IPR008513">
    <property type="entry name" value="tRNA(Met)_cyd_acetate_ligase"/>
</dbReference>
<dbReference type="HAMAP" id="MF_01539">
    <property type="entry name" value="TmcAL"/>
    <property type="match status" value="1"/>
</dbReference>
<dbReference type="EC" id="6.3.4.-" evidence="2"/>
<dbReference type="GO" id="GO:0016879">
    <property type="term" value="F:ligase activity, forming carbon-nitrogen bonds"/>
    <property type="evidence" value="ECO:0007669"/>
    <property type="project" value="UniProtKB-UniRule"/>
</dbReference>
<dbReference type="GO" id="GO:0005737">
    <property type="term" value="C:cytoplasm"/>
    <property type="evidence" value="ECO:0007669"/>
    <property type="project" value="UniProtKB-SubCell"/>
</dbReference>
<keyword evidence="2" id="KW-0547">Nucleotide-binding</keyword>
<proteinExistence type="inferred from homology"/>
<dbReference type="GO" id="GO:0016740">
    <property type="term" value="F:transferase activity"/>
    <property type="evidence" value="ECO:0007669"/>
    <property type="project" value="UniProtKB-KW"/>
</dbReference>
<keyword evidence="1 2" id="KW-0819">tRNA processing</keyword>
<sequence length="418" mass="46410">MNMQRALRSKPLPMKVLGIVAEYNPLHNGHLYHIDRAKREACADAVIAVMSGDFVQRGELAFASKWDRAESAVKNGIDAVFEIPAFACLGNASVYASTAIKLLAAIGVVDVISFGSESGNIDKLTMVAERLSDSRISDRMVELAREGYSYPRSRAAAYSEFFGDDGESVLHGANDTLAIEYIRAITEFNKCTEHELEVHTIKREAAGYSARFDTSRKFQSASGIRQAARQGIDVSEFVPDESAKLISSCFSERADTIDDKLFDLIRYVLLNLNASQIDEAPQGGEGIGTRLIEAVSRCKSFDELVMHAKSKRYTYTRISRLLLQLLLNIKRDEPGVCEPGYLRVLAANETGRKLIKKAKKNSLNDIPIITNINREANELSDSANSQLLLDIRAADTYNILTMNDMYEESDHVKRPILL</sequence>
<comment type="caution">
    <text evidence="3">The sequence shown here is derived from an EMBL/GenBank/DDBJ whole genome shotgun (WGS) entry which is preliminary data.</text>
</comment>
<comment type="caution">
    <text evidence="2">Lacks conserved residue(s) required for the propagation of feature annotation.</text>
</comment>
<organism evidence="3 4">
    <name type="scientific">Mogibacterium timidum</name>
    <dbReference type="NCBI Taxonomy" id="35519"/>
    <lineage>
        <taxon>Bacteria</taxon>
        <taxon>Bacillati</taxon>
        <taxon>Bacillota</taxon>
        <taxon>Clostridia</taxon>
        <taxon>Peptostreptococcales</taxon>
        <taxon>Anaerovoracaceae</taxon>
        <taxon>Mogibacterium</taxon>
    </lineage>
</organism>
<dbReference type="InterPro" id="IPR014729">
    <property type="entry name" value="Rossmann-like_a/b/a_fold"/>
</dbReference>
<dbReference type="SUPFAM" id="SSF52374">
    <property type="entry name" value="Nucleotidylyl transferase"/>
    <property type="match status" value="1"/>
</dbReference>
<evidence type="ECO:0000256" key="2">
    <source>
        <dbReference type="HAMAP-Rule" id="MF_01539"/>
    </source>
</evidence>
<name>A0A7Y9B1B0_9FIRM</name>
<dbReference type="RefSeq" id="WP_178978798.1">
    <property type="nucleotide sequence ID" value="NZ_JABXYR010000002.1"/>
</dbReference>
<dbReference type="PANTHER" id="PTHR37825:SF1">
    <property type="entry name" value="TRNA(MET) CYTIDINE ACETATE LIGASE"/>
    <property type="match status" value="1"/>
</dbReference>
<dbReference type="PANTHER" id="PTHR37825">
    <property type="entry name" value="TRNA(MET) CYTIDINE ACETATE LIGASE"/>
    <property type="match status" value="1"/>
</dbReference>
<comment type="catalytic activity">
    <reaction evidence="2">
        <text>cytidine(34) in elongator tRNA(Met) + acetate + ATP = N(4)-acetylcytidine(34) in elongator tRNA(Met) + AMP + diphosphate</text>
        <dbReference type="Rhea" id="RHEA:58144"/>
        <dbReference type="Rhea" id="RHEA-COMP:10693"/>
        <dbReference type="Rhea" id="RHEA-COMP:10694"/>
        <dbReference type="ChEBI" id="CHEBI:30089"/>
        <dbReference type="ChEBI" id="CHEBI:30616"/>
        <dbReference type="ChEBI" id="CHEBI:33019"/>
        <dbReference type="ChEBI" id="CHEBI:74900"/>
        <dbReference type="ChEBI" id="CHEBI:82748"/>
        <dbReference type="ChEBI" id="CHEBI:456215"/>
    </reaction>
</comment>
<dbReference type="Pfam" id="PF05636">
    <property type="entry name" value="HIGH_NTase1"/>
    <property type="match status" value="1"/>
</dbReference>
<feature type="binding site" evidence="2">
    <location>
        <position position="115"/>
    </location>
    <ligand>
        <name>ATP</name>
        <dbReference type="ChEBI" id="CHEBI:30616"/>
    </ligand>
</feature>
<reference evidence="3 4" key="1">
    <citation type="submission" date="2020-06" db="EMBL/GenBank/DDBJ databases">
        <title>Mogibacterium timidum strain W9173 genomic sequence.</title>
        <authorList>
            <person name="Wade W.G."/>
            <person name="Johnston C.D."/>
            <person name="Chen T."/>
            <person name="Dewhirst F.E."/>
        </authorList>
    </citation>
    <scope>NUCLEOTIDE SEQUENCE [LARGE SCALE GENOMIC DNA]</scope>
    <source>
        <strain evidence="3 4">W9173</strain>
    </source>
</reference>
<keyword evidence="2" id="KW-0067">ATP-binding</keyword>
<feature type="binding site" evidence="2">
    <location>
        <begin position="20"/>
        <end position="33"/>
    </location>
    <ligand>
        <name>ATP</name>
        <dbReference type="ChEBI" id="CHEBI:30616"/>
    </ligand>
</feature>
<evidence type="ECO:0000313" key="4">
    <source>
        <dbReference type="Proteomes" id="UP000526307"/>
    </source>
</evidence>
<evidence type="ECO:0000256" key="1">
    <source>
        <dbReference type="ARBA" id="ARBA00022694"/>
    </source>
</evidence>
<dbReference type="EMBL" id="JABXYR010000002">
    <property type="protein sequence ID" value="NWO23988.1"/>
    <property type="molecule type" value="Genomic_DNA"/>
</dbReference>
<accession>A0A7Y9B1B0</accession>
<dbReference type="Gene3D" id="3.40.50.620">
    <property type="entry name" value="HUPs"/>
    <property type="match status" value="1"/>
</dbReference>
<keyword evidence="2" id="KW-0694">RNA-binding</keyword>
<protein>
    <recommendedName>
        <fullName evidence="2">tRNA(Met) cytidine acetate ligase</fullName>
        <ecNumber evidence="2">6.3.4.-</ecNumber>
    </recommendedName>
</protein>
<dbReference type="AlphaFoldDB" id="A0A7Y9B1B0"/>
<comment type="subcellular location">
    <subcellularLocation>
        <location evidence="2">Cytoplasm</location>
    </subcellularLocation>
</comment>